<gene>
    <name evidence="1" type="ORF">GCM10011320_25430</name>
</gene>
<sequence>MYLDEDNCLPSATDPVGRIGIYMATHLLGRHRLPPRLRLTGEALEAEILPISGRGMLAWGDDLERRCAEGNVPFLRAHRNLRLPTRPMSRLGVRWVPDAASVLQAMRSRQRR</sequence>
<evidence type="ECO:0000313" key="1">
    <source>
        <dbReference type="EMBL" id="GGJ16978.1"/>
    </source>
</evidence>
<dbReference type="Proteomes" id="UP000661507">
    <property type="component" value="Unassembled WGS sequence"/>
</dbReference>
<keyword evidence="2" id="KW-1185">Reference proteome</keyword>
<reference evidence="1" key="2">
    <citation type="submission" date="2020-09" db="EMBL/GenBank/DDBJ databases">
        <authorList>
            <person name="Sun Q."/>
            <person name="Zhou Y."/>
        </authorList>
    </citation>
    <scope>NUCLEOTIDE SEQUENCE</scope>
    <source>
        <strain evidence="1">CGMCC 1.3617</strain>
    </source>
</reference>
<accession>A0A917NPT8</accession>
<evidence type="ECO:0000313" key="2">
    <source>
        <dbReference type="Proteomes" id="UP000661507"/>
    </source>
</evidence>
<name>A0A917NPT8_9PROT</name>
<comment type="caution">
    <text evidence="1">The sequence shown here is derived from an EMBL/GenBank/DDBJ whole genome shotgun (WGS) entry which is preliminary data.</text>
</comment>
<protein>
    <submittedName>
        <fullName evidence="1">Uncharacterized protein</fullName>
    </submittedName>
</protein>
<dbReference type="AlphaFoldDB" id="A0A917NPT8"/>
<proteinExistence type="predicted"/>
<dbReference type="EMBL" id="BMKW01000006">
    <property type="protein sequence ID" value="GGJ16978.1"/>
    <property type="molecule type" value="Genomic_DNA"/>
</dbReference>
<reference evidence="1" key="1">
    <citation type="journal article" date="2014" name="Int. J. Syst. Evol. Microbiol.">
        <title>Complete genome sequence of Corynebacterium casei LMG S-19264T (=DSM 44701T), isolated from a smear-ripened cheese.</title>
        <authorList>
            <consortium name="US DOE Joint Genome Institute (JGI-PGF)"/>
            <person name="Walter F."/>
            <person name="Albersmeier A."/>
            <person name="Kalinowski J."/>
            <person name="Ruckert C."/>
        </authorList>
    </citation>
    <scope>NUCLEOTIDE SEQUENCE</scope>
    <source>
        <strain evidence="1">CGMCC 1.3617</strain>
    </source>
</reference>
<organism evidence="1 2">
    <name type="scientific">Neoroseomonas lacus</name>
    <dbReference type="NCBI Taxonomy" id="287609"/>
    <lineage>
        <taxon>Bacteria</taxon>
        <taxon>Pseudomonadati</taxon>
        <taxon>Pseudomonadota</taxon>
        <taxon>Alphaproteobacteria</taxon>
        <taxon>Acetobacterales</taxon>
        <taxon>Acetobacteraceae</taxon>
        <taxon>Neoroseomonas</taxon>
    </lineage>
</organism>